<gene>
    <name evidence="2" type="ORF">immuto26A_186</name>
</gene>
<feature type="compositionally biased region" description="Basic residues" evidence="1">
    <location>
        <begin position="21"/>
        <end position="45"/>
    </location>
</feature>
<keyword evidence="3" id="KW-1185">Reference proteome</keyword>
<accession>A0A7T8ERN4</accession>
<reference evidence="2 3" key="1">
    <citation type="submission" date="2020-12" db="EMBL/GenBank/DDBJ databases">
        <title>Dynamics of Baltic Sea phages driven by environmental changes.</title>
        <authorList>
            <person name="Hoetzinger M."/>
            <person name="Nilsson E."/>
            <person name="Holmfeldt K."/>
        </authorList>
    </citation>
    <scope>NUCLEOTIDE SEQUENCE [LARGE SCALE GENOMIC DNA]</scope>
</reference>
<protein>
    <submittedName>
        <fullName evidence="2">Uncharacterized protein</fullName>
    </submittedName>
</protein>
<dbReference type="Proteomes" id="UP000595566">
    <property type="component" value="Segment"/>
</dbReference>
<feature type="region of interest" description="Disordered" evidence="1">
    <location>
        <begin position="1"/>
        <end position="45"/>
    </location>
</feature>
<evidence type="ECO:0000256" key="1">
    <source>
        <dbReference type="SAM" id="MobiDB-lite"/>
    </source>
</evidence>
<evidence type="ECO:0000313" key="2">
    <source>
        <dbReference type="EMBL" id="QQO91865.1"/>
    </source>
</evidence>
<proteinExistence type="predicted"/>
<evidence type="ECO:0000313" key="3">
    <source>
        <dbReference type="Proteomes" id="UP000595566"/>
    </source>
</evidence>
<name>A0A7T8ERN4_9CAUD</name>
<sequence length="45" mass="5006">MAKAAQSSTKEERPKVSRPGVHAKSKTSKLKSSKNYKKLYRGQGK</sequence>
<dbReference type="EMBL" id="MW353175">
    <property type="protein sequence ID" value="QQO91865.1"/>
    <property type="molecule type" value="Genomic_DNA"/>
</dbReference>
<organism evidence="2 3">
    <name type="scientific">Flavobacterium phage vB_FspM_immuto_2-6A</name>
    <dbReference type="NCBI Taxonomy" id="2801477"/>
    <lineage>
        <taxon>Viruses</taxon>
        <taxon>Duplodnaviria</taxon>
        <taxon>Heunggongvirae</taxon>
        <taxon>Uroviricota</taxon>
        <taxon>Caudoviricetes</taxon>
        <taxon>Immutovirus</taxon>
        <taxon>Immutovirus immuto</taxon>
    </lineage>
</organism>